<evidence type="ECO:0000313" key="2">
    <source>
        <dbReference type="EMBL" id="KAH3826651.1"/>
    </source>
</evidence>
<proteinExistence type="predicted"/>
<protein>
    <submittedName>
        <fullName evidence="2">Uncharacterized protein</fullName>
    </submittedName>
</protein>
<reference evidence="2" key="1">
    <citation type="journal article" date="2019" name="bioRxiv">
        <title>The Genome of the Zebra Mussel, Dreissena polymorpha: A Resource for Invasive Species Research.</title>
        <authorList>
            <person name="McCartney M.A."/>
            <person name="Auch B."/>
            <person name="Kono T."/>
            <person name="Mallez S."/>
            <person name="Zhang Y."/>
            <person name="Obille A."/>
            <person name="Becker A."/>
            <person name="Abrahante J.E."/>
            <person name="Garbe J."/>
            <person name="Badalamenti J.P."/>
            <person name="Herman A."/>
            <person name="Mangelson H."/>
            <person name="Liachko I."/>
            <person name="Sullivan S."/>
            <person name="Sone E.D."/>
            <person name="Koren S."/>
            <person name="Silverstein K.A.T."/>
            <person name="Beckman K.B."/>
            <person name="Gohl D.M."/>
        </authorList>
    </citation>
    <scope>NUCLEOTIDE SEQUENCE</scope>
    <source>
        <strain evidence="2">Duluth1</strain>
        <tissue evidence="2">Whole animal</tissue>
    </source>
</reference>
<sequence>MNTLRSRPRGQNRLGTCRRLTDCVSRSFRPSGHRQETPRQSMTLERPSGRRQKTRTRCKTI</sequence>
<reference evidence="2" key="2">
    <citation type="submission" date="2020-11" db="EMBL/GenBank/DDBJ databases">
        <authorList>
            <person name="McCartney M.A."/>
            <person name="Auch B."/>
            <person name="Kono T."/>
            <person name="Mallez S."/>
            <person name="Becker A."/>
            <person name="Gohl D.M."/>
            <person name="Silverstein K.A.T."/>
            <person name="Koren S."/>
            <person name="Bechman K.B."/>
            <person name="Herman A."/>
            <person name="Abrahante J.E."/>
            <person name="Garbe J."/>
        </authorList>
    </citation>
    <scope>NUCLEOTIDE SEQUENCE</scope>
    <source>
        <strain evidence="2">Duluth1</strain>
        <tissue evidence="2">Whole animal</tissue>
    </source>
</reference>
<keyword evidence="3" id="KW-1185">Reference proteome</keyword>
<dbReference type="Proteomes" id="UP000828390">
    <property type="component" value="Unassembled WGS sequence"/>
</dbReference>
<organism evidence="2 3">
    <name type="scientific">Dreissena polymorpha</name>
    <name type="common">Zebra mussel</name>
    <name type="synonym">Mytilus polymorpha</name>
    <dbReference type="NCBI Taxonomy" id="45954"/>
    <lineage>
        <taxon>Eukaryota</taxon>
        <taxon>Metazoa</taxon>
        <taxon>Spiralia</taxon>
        <taxon>Lophotrochozoa</taxon>
        <taxon>Mollusca</taxon>
        <taxon>Bivalvia</taxon>
        <taxon>Autobranchia</taxon>
        <taxon>Heteroconchia</taxon>
        <taxon>Euheterodonta</taxon>
        <taxon>Imparidentia</taxon>
        <taxon>Neoheterodontei</taxon>
        <taxon>Myida</taxon>
        <taxon>Dreissenoidea</taxon>
        <taxon>Dreissenidae</taxon>
        <taxon>Dreissena</taxon>
    </lineage>
</organism>
<name>A0A9D4GZQ3_DREPO</name>
<dbReference type="AlphaFoldDB" id="A0A9D4GZQ3"/>
<feature type="region of interest" description="Disordered" evidence="1">
    <location>
        <begin position="25"/>
        <end position="61"/>
    </location>
</feature>
<evidence type="ECO:0000313" key="3">
    <source>
        <dbReference type="Proteomes" id="UP000828390"/>
    </source>
</evidence>
<gene>
    <name evidence="2" type="ORF">DPMN_128560</name>
</gene>
<comment type="caution">
    <text evidence="2">The sequence shown here is derived from an EMBL/GenBank/DDBJ whole genome shotgun (WGS) entry which is preliminary data.</text>
</comment>
<feature type="compositionally biased region" description="Basic residues" evidence="1">
    <location>
        <begin position="49"/>
        <end position="61"/>
    </location>
</feature>
<accession>A0A9D4GZQ3</accession>
<evidence type="ECO:0000256" key="1">
    <source>
        <dbReference type="SAM" id="MobiDB-lite"/>
    </source>
</evidence>
<dbReference type="EMBL" id="JAIWYP010000005">
    <property type="protein sequence ID" value="KAH3826651.1"/>
    <property type="molecule type" value="Genomic_DNA"/>
</dbReference>